<gene>
    <name evidence="8" type="ORF">A4R35_20430</name>
</gene>
<dbReference type="GO" id="GO:0022857">
    <property type="term" value="F:transmembrane transporter activity"/>
    <property type="evidence" value="ECO:0007669"/>
    <property type="project" value="InterPro"/>
</dbReference>
<dbReference type="PIRSF" id="PIRSF006060">
    <property type="entry name" value="AA_transporter"/>
    <property type="match status" value="1"/>
</dbReference>
<feature type="transmembrane region" description="Helical" evidence="7">
    <location>
        <begin position="377"/>
        <end position="400"/>
    </location>
</feature>
<feature type="transmembrane region" description="Helical" evidence="7">
    <location>
        <begin position="200"/>
        <end position="227"/>
    </location>
</feature>
<feature type="transmembrane region" description="Helical" evidence="7">
    <location>
        <begin position="88"/>
        <end position="113"/>
    </location>
</feature>
<sequence length="522" mass="56816">MRMQQERGGFEASDTGGSRQSTPSLVESEAEQAEGEREAWKAVLPSESYVPRVMPRLLSTGDMIATFLMIVFFITNATTAVAGGAAAFTYWAIGALAFFIPGVIATAQLGVIFPHEGSLYNWTHKAFGGYWSFFAAFCAWFPGVLVIISAGDVIVSYLQGLNPGWLTEPWQQGLFIIALIGLTSALAIQRYSAVQKLVNLVVGLTMLAVALLGLSGLIWLLGGHPAATSFSHLSDWSIRFDKNNGNLYLFGLITLAYLGTEVPLNMGGEVTRLRVITRHLFWGALLVIAGYGIATFALLVIAGPQDGAAPFALVHVVDLALGKFMGNVAAFCLMSFFVMAMVVYNYAYARLLMVAGIDQRLPVKVARLNRQRVPANAIFFQAAVAIVVTAFVFLLAPYTVKVTTPANLSTEVYNVMLASSTLVWAFSAGFLFFNLIRLHGMRHPLLRERRIVPAPILWGCVFCGSVACFLAIIGTLFYSWTSLISNTQWFIIISVLTFAYLVIAAIGSMFANSEANWESARL</sequence>
<keyword evidence="5 7" id="KW-0472">Membrane</keyword>
<dbReference type="PANTHER" id="PTHR42770">
    <property type="entry name" value="AMINO ACID TRANSPORTER-RELATED"/>
    <property type="match status" value="1"/>
</dbReference>
<evidence type="ECO:0000256" key="1">
    <source>
        <dbReference type="ARBA" id="ARBA00004651"/>
    </source>
</evidence>
<comment type="caution">
    <text evidence="8">The sequence shown here is derived from an EMBL/GenBank/DDBJ whole genome shotgun (WGS) entry which is preliminary data.</text>
</comment>
<dbReference type="Pfam" id="PF13520">
    <property type="entry name" value="AA_permease_2"/>
    <property type="match status" value="1"/>
</dbReference>
<evidence type="ECO:0000313" key="9">
    <source>
        <dbReference type="Proteomes" id="UP000248706"/>
    </source>
</evidence>
<evidence type="ECO:0000313" key="8">
    <source>
        <dbReference type="EMBL" id="RAQ97917.1"/>
    </source>
</evidence>
<evidence type="ECO:0008006" key="10">
    <source>
        <dbReference type="Google" id="ProtNLM"/>
    </source>
</evidence>
<reference evidence="8 9" key="1">
    <citation type="submission" date="2016-08" db="EMBL/GenBank/DDBJ databases">
        <title>Analysis of Carbohydrate Active Enzymes in Thermogemmatispora T81 Reveals Carbohydrate Degradation Ability.</title>
        <authorList>
            <person name="Tomazini A."/>
            <person name="Lal S."/>
            <person name="Stott M."/>
            <person name="Henrissat B."/>
            <person name="Polikarpov I."/>
            <person name="Sparling R."/>
            <person name="Levin D.B."/>
        </authorList>
    </citation>
    <scope>NUCLEOTIDE SEQUENCE [LARGE SCALE GENOMIC DNA]</scope>
    <source>
        <strain evidence="8 9">T81</strain>
    </source>
</reference>
<dbReference type="GO" id="GO:0005886">
    <property type="term" value="C:plasma membrane"/>
    <property type="evidence" value="ECO:0007669"/>
    <property type="project" value="UniProtKB-SubCell"/>
</dbReference>
<proteinExistence type="predicted"/>
<dbReference type="PANTHER" id="PTHR42770:SF7">
    <property type="entry name" value="MEMBRANE PROTEIN"/>
    <property type="match status" value="1"/>
</dbReference>
<feature type="transmembrane region" description="Helical" evidence="7">
    <location>
        <begin position="324"/>
        <end position="347"/>
    </location>
</feature>
<feature type="region of interest" description="Disordered" evidence="6">
    <location>
        <begin position="1"/>
        <end position="38"/>
    </location>
</feature>
<evidence type="ECO:0000256" key="3">
    <source>
        <dbReference type="ARBA" id="ARBA00022692"/>
    </source>
</evidence>
<dbReference type="InterPro" id="IPR050367">
    <property type="entry name" value="APC_superfamily"/>
</dbReference>
<dbReference type="RefSeq" id="WP_112432732.1">
    <property type="nucleotide sequence ID" value="NZ_MCIF01000002.1"/>
</dbReference>
<dbReference type="OrthoDB" id="138071at2"/>
<dbReference type="InterPro" id="IPR002293">
    <property type="entry name" value="AA/rel_permease1"/>
</dbReference>
<evidence type="ECO:0000256" key="6">
    <source>
        <dbReference type="SAM" id="MobiDB-lite"/>
    </source>
</evidence>
<evidence type="ECO:0000256" key="5">
    <source>
        <dbReference type="ARBA" id="ARBA00023136"/>
    </source>
</evidence>
<keyword evidence="4 7" id="KW-1133">Transmembrane helix</keyword>
<dbReference type="Proteomes" id="UP000248706">
    <property type="component" value="Unassembled WGS sequence"/>
</dbReference>
<evidence type="ECO:0000256" key="2">
    <source>
        <dbReference type="ARBA" id="ARBA00022475"/>
    </source>
</evidence>
<keyword evidence="2" id="KW-1003">Cell membrane</keyword>
<feature type="transmembrane region" description="Helical" evidence="7">
    <location>
        <begin position="170"/>
        <end position="188"/>
    </location>
</feature>
<dbReference type="Gene3D" id="1.20.1740.10">
    <property type="entry name" value="Amino acid/polyamine transporter I"/>
    <property type="match status" value="1"/>
</dbReference>
<organism evidence="8 9">
    <name type="scientific">Thermogemmatispora tikiterensis</name>
    <dbReference type="NCBI Taxonomy" id="1825093"/>
    <lineage>
        <taxon>Bacteria</taxon>
        <taxon>Bacillati</taxon>
        <taxon>Chloroflexota</taxon>
        <taxon>Ktedonobacteria</taxon>
        <taxon>Thermogemmatisporales</taxon>
        <taxon>Thermogemmatisporaceae</taxon>
        <taxon>Thermogemmatispora</taxon>
    </lineage>
</organism>
<dbReference type="AlphaFoldDB" id="A0A328VKE1"/>
<feature type="transmembrane region" description="Helical" evidence="7">
    <location>
        <begin position="64"/>
        <end position="82"/>
    </location>
</feature>
<feature type="transmembrane region" description="Helical" evidence="7">
    <location>
        <begin position="456"/>
        <end position="477"/>
    </location>
</feature>
<comment type="subcellular location">
    <subcellularLocation>
        <location evidence="1">Cell membrane</location>
        <topology evidence="1">Multi-pass membrane protein</topology>
    </subcellularLocation>
</comment>
<evidence type="ECO:0000256" key="4">
    <source>
        <dbReference type="ARBA" id="ARBA00022989"/>
    </source>
</evidence>
<name>A0A328VKE1_9CHLR</name>
<dbReference type="EMBL" id="MCIF01000002">
    <property type="protein sequence ID" value="RAQ97917.1"/>
    <property type="molecule type" value="Genomic_DNA"/>
</dbReference>
<protein>
    <recommendedName>
        <fullName evidence="10">Gamma-aminobutyrate permease-like transporter</fullName>
    </recommendedName>
</protein>
<keyword evidence="9" id="KW-1185">Reference proteome</keyword>
<accession>A0A328VKE1</accession>
<feature type="transmembrane region" description="Helical" evidence="7">
    <location>
        <begin position="133"/>
        <end position="158"/>
    </location>
</feature>
<feature type="transmembrane region" description="Helical" evidence="7">
    <location>
        <begin position="280"/>
        <end position="304"/>
    </location>
</feature>
<feature type="compositionally biased region" description="Polar residues" evidence="6">
    <location>
        <begin position="15"/>
        <end position="25"/>
    </location>
</feature>
<evidence type="ECO:0000256" key="7">
    <source>
        <dbReference type="SAM" id="Phobius"/>
    </source>
</evidence>
<feature type="transmembrane region" description="Helical" evidence="7">
    <location>
        <begin position="247"/>
        <end position="268"/>
    </location>
</feature>
<feature type="transmembrane region" description="Helical" evidence="7">
    <location>
        <begin position="412"/>
        <end position="436"/>
    </location>
</feature>
<feature type="transmembrane region" description="Helical" evidence="7">
    <location>
        <begin position="489"/>
        <end position="511"/>
    </location>
</feature>
<keyword evidence="3 7" id="KW-0812">Transmembrane</keyword>